<evidence type="ECO:0000256" key="2">
    <source>
        <dbReference type="ARBA" id="ARBA00009046"/>
    </source>
</evidence>
<evidence type="ECO:0000256" key="3">
    <source>
        <dbReference type="ARBA" id="ARBA00022722"/>
    </source>
</evidence>
<dbReference type="Gene3D" id="1.10.3210.30">
    <property type="match status" value="1"/>
</dbReference>
<comment type="similarity">
    <text evidence="2">In the central section; belongs to the CRISPR-associated helicase Cas3 family.</text>
</comment>
<keyword evidence="9" id="KW-0051">Antiviral defense</keyword>
<dbReference type="Pfam" id="PF04851">
    <property type="entry name" value="ResIII"/>
    <property type="match status" value="1"/>
</dbReference>
<name>A0A5R8MBU9_9FLAO</name>
<evidence type="ECO:0000256" key="8">
    <source>
        <dbReference type="ARBA" id="ARBA00022840"/>
    </source>
</evidence>
<comment type="caution">
    <text evidence="12">The sequence shown here is derived from an EMBL/GenBank/DDBJ whole genome shotgun (WGS) entry which is preliminary data.</text>
</comment>
<dbReference type="GO" id="GO:0005524">
    <property type="term" value="F:ATP binding"/>
    <property type="evidence" value="ECO:0007669"/>
    <property type="project" value="UniProtKB-KW"/>
</dbReference>
<dbReference type="SUPFAM" id="SSF109604">
    <property type="entry name" value="HD-domain/PDEase-like"/>
    <property type="match status" value="1"/>
</dbReference>
<keyword evidence="5" id="KW-0547">Nucleotide-binding</keyword>
<dbReference type="InterPro" id="IPR014001">
    <property type="entry name" value="Helicase_ATP-bd"/>
</dbReference>
<dbReference type="SMART" id="SM00490">
    <property type="entry name" value="HELICc"/>
    <property type="match status" value="1"/>
</dbReference>
<sequence length="801" mass="93163">MKIIESHPGVPLVKHLKEVAKNCSTIAIKNTTNFGFDKTIKSDLLYICGFYHDIGKATSYFQNYLRIPDEPHNSLKNHSLPSAVFVFYVAQEYLKNSGLPVDLRFLLCVICFIVVRRHHGNLGDFKNELGINNFKEDLQKQYISIPKDAVQDIIEICNEKLNISVHWEDFIDWFEDDGFNKETRLNLVEFYNLNFKKKWGNSKKSETYYLFLWMFGCLLLSDKSDVILSGNFPEIKNLDLNYLVSFRKDNGFEKPSTTINNLKNDAYFSVIESIENKFAPINHFYSISLPTGLGKTLTSLGAALKLKELARLQEGKIIIAIPFTSIIDQNYEVYREVFNDPDTSLLLKHHHLAEPKYKESEDTVRDSQESQFLIETWQSSVVVTTFVQLLECLITNNKTKLLKFSALSNSVIILDEVQQIPHPLWEVIRQALFSIAEHLNCYIILMSATQPLIFKPEEEITELVKNHHYYFTFFNRTRLINKAKESISLDSFIELIIAFCLNNPEKDILIILNTKKSTLETYRNISTVFDSKKDEVFYLTTLITPYERKRIIEKIKAKKRDNRQIIVSTQLVEAGVDISVDTVFRAFAPLDSIIQAAGRANRYDEKEEVSEVFIYKIDELEKVTGFIYGADLLKKTENVLKYYDTIEEKEYLHLIQNYFEQVKDLSEYSENKYLKSLLALNFEETGDFKLIEATKTESIFIGLNKKAKKVWTEFVALQENDKLNTFERKDNFASIKAEFYDYVININIPFKENDIGLPMEKTHGFYYINLEEQKTPIYNCNKDFSQNKEGYIYQGINVLTF</sequence>
<dbReference type="InterPro" id="IPR006483">
    <property type="entry name" value="CRISPR-assoc_Cas3_HD"/>
</dbReference>
<comment type="similarity">
    <text evidence="1">In the N-terminal section; belongs to the CRISPR-associated nuclease Cas3-HD family.</text>
</comment>
<evidence type="ECO:0000259" key="11">
    <source>
        <dbReference type="PROSITE" id="PS51643"/>
    </source>
</evidence>
<keyword evidence="3" id="KW-0540">Nuclease</keyword>
<evidence type="ECO:0000256" key="7">
    <source>
        <dbReference type="ARBA" id="ARBA00022806"/>
    </source>
</evidence>
<dbReference type="NCBIfam" id="TIGR01596">
    <property type="entry name" value="cas3_HD"/>
    <property type="match status" value="1"/>
</dbReference>
<evidence type="ECO:0000259" key="10">
    <source>
        <dbReference type="PROSITE" id="PS51192"/>
    </source>
</evidence>
<dbReference type="InterPro" id="IPR038257">
    <property type="entry name" value="CRISPR-assoc_Cas3_HD_sf"/>
</dbReference>
<accession>A0A5R8MBU9</accession>
<dbReference type="Proteomes" id="UP000308382">
    <property type="component" value="Unassembled WGS sequence"/>
</dbReference>
<feature type="domain" description="Helicase ATP-binding" evidence="10">
    <location>
        <begin position="276"/>
        <end position="468"/>
    </location>
</feature>
<evidence type="ECO:0000256" key="9">
    <source>
        <dbReference type="ARBA" id="ARBA00023118"/>
    </source>
</evidence>
<dbReference type="AlphaFoldDB" id="A0A5R8MBU9"/>
<dbReference type="CDD" id="cd09641">
    <property type="entry name" value="Cas3''_I"/>
    <property type="match status" value="1"/>
</dbReference>
<protein>
    <submittedName>
        <fullName evidence="12">CRISPR-associated helicase Cas3</fullName>
    </submittedName>
</protein>
<keyword evidence="4" id="KW-0479">Metal-binding</keyword>
<feature type="domain" description="HD Cas3-type" evidence="11">
    <location>
        <begin position="5"/>
        <end position="224"/>
    </location>
</feature>
<dbReference type="InterPro" id="IPR006474">
    <property type="entry name" value="Helicase_Cas3_CRISPR-ass_core"/>
</dbReference>
<dbReference type="PROSITE" id="PS51192">
    <property type="entry name" value="HELICASE_ATP_BIND_1"/>
    <property type="match status" value="1"/>
</dbReference>
<dbReference type="Pfam" id="PF22590">
    <property type="entry name" value="Cas3-like_C_2"/>
    <property type="match status" value="1"/>
</dbReference>
<dbReference type="SMART" id="SM00487">
    <property type="entry name" value="DEXDc"/>
    <property type="match status" value="1"/>
</dbReference>
<organism evidence="12 13">
    <name type="scientific">Maribacter aurantiacus</name>
    <dbReference type="NCBI Taxonomy" id="1882343"/>
    <lineage>
        <taxon>Bacteria</taxon>
        <taxon>Pseudomonadati</taxon>
        <taxon>Bacteroidota</taxon>
        <taxon>Flavobacteriia</taxon>
        <taxon>Flavobacteriales</taxon>
        <taxon>Flavobacteriaceae</taxon>
        <taxon>Maribacter</taxon>
    </lineage>
</organism>
<keyword evidence="7" id="KW-0347">Helicase</keyword>
<dbReference type="OrthoDB" id="9810236at2"/>
<evidence type="ECO:0000313" key="12">
    <source>
        <dbReference type="EMBL" id="TLF47034.1"/>
    </source>
</evidence>
<dbReference type="PROSITE" id="PS51643">
    <property type="entry name" value="HD_CAS3"/>
    <property type="match status" value="1"/>
</dbReference>
<proteinExistence type="inferred from homology"/>
<dbReference type="GO" id="GO:0004386">
    <property type="term" value="F:helicase activity"/>
    <property type="evidence" value="ECO:0007669"/>
    <property type="project" value="UniProtKB-KW"/>
</dbReference>
<dbReference type="InterPro" id="IPR006674">
    <property type="entry name" value="HD_domain"/>
</dbReference>
<evidence type="ECO:0000313" key="13">
    <source>
        <dbReference type="Proteomes" id="UP000308382"/>
    </source>
</evidence>
<dbReference type="SUPFAM" id="SSF52540">
    <property type="entry name" value="P-loop containing nucleoside triphosphate hydrolases"/>
    <property type="match status" value="1"/>
</dbReference>
<dbReference type="EMBL" id="VBUK01000001">
    <property type="protein sequence ID" value="TLF47034.1"/>
    <property type="molecule type" value="Genomic_DNA"/>
</dbReference>
<evidence type="ECO:0000256" key="4">
    <source>
        <dbReference type="ARBA" id="ARBA00022723"/>
    </source>
</evidence>
<dbReference type="CDD" id="cd17930">
    <property type="entry name" value="DEXHc_cas3"/>
    <property type="match status" value="1"/>
</dbReference>
<dbReference type="Gene3D" id="3.40.50.300">
    <property type="entry name" value="P-loop containing nucleotide triphosphate hydrolases"/>
    <property type="match status" value="2"/>
</dbReference>
<reference evidence="12 13" key="1">
    <citation type="journal article" date="2017" name="Int. J. Syst. Evol. Microbiol.">
        <title>Maripseudobacter aurantiacus gen. nov., sp. nov., a novel member of the family Flavobacteriaceae isolated from a sedimentation basin.</title>
        <authorList>
            <person name="Chen C."/>
            <person name="Su Y."/>
            <person name="Tao T."/>
            <person name="Fu G."/>
            <person name="Zhang C."/>
            <person name="Sun C."/>
            <person name="Zhang X."/>
            <person name="Wu M."/>
        </authorList>
    </citation>
    <scope>NUCLEOTIDE SEQUENCE [LARGE SCALE GENOMIC DNA]</scope>
    <source>
        <strain evidence="13">CDA4</strain>
    </source>
</reference>
<dbReference type="NCBIfam" id="TIGR01587">
    <property type="entry name" value="cas3_core"/>
    <property type="match status" value="1"/>
</dbReference>
<dbReference type="GO" id="GO:0003677">
    <property type="term" value="F:DNA binding"/>
    <property type="evidence" value="ECO:0007669"/>
    <property type="project" value="InterPro"/>
</dbReference>
<dbReference type="GO" id="GO:0051607">
    <property type="term" value="P:defense response to virus"/>
    <property type="evidence" value="ECO:0007669"/>
    <property type="project" value="UniProtKB-KW"/>
</dbReference>
<evidence type="ECO:0000256" key="6">
    <source>
        <dbReference type="ARBA" id="ARBA00022801"/>
    </source>
</evidence>
<dbReference type="InterPro" id="IPR054712">
    <property type="entry name" value="Cas3-like_dom"/>
</dbReference>
<keyword evidence="13" id="KW-1185">Reference proteome</keyword>
<evidence type="ECO:0000256" key="1">
    <source>
        <dbReference type="ARBA" id="ARBA00006847"/>
    </source>
</evidence>
<gene>
    <name evidence="12" type="primary">cas3</name>
    <name evidence="12" type="ORF">FEK29_04510</name>
</gene>
<dbReference type="Pfam" id="PF01966">
    <property type="entry name" value="HD"/>
    <property type="match status" value="1"/>
</dbReference>
<dbReference type="RefSeq" id="WP_138257177.1">
    <property type="nucleotide sequence ID" value="NZ_VBUK01000001.1"/>
</dbReference>
<evidence type="ECO:0000256" key="5">
    <source>
        <dbReference type="ARBA" id="ARBA00022741"/>
    </source>
</evidence>
<keyword evidence="6" id="KW-0378">Hydrolase</keyword>
<dbReference type="GO" id="GO:0004518">
    <property type="term" value="F:nuclease activity"/>
    <property type="evidence" value="ECO:0007669"/>
    <property type="project" value="UniProtKB-KW"/>
</dbReference>
<dbReference type="GO" id="GO:0046872">
    <property type="term" value="F:metal ion binding"/>
    <property type="evidence" value="ECO:0007669"/>
    <property type="project" value="UniProtKB-KW"/>
</dbReference>
<keyword evidence="8" id="KW-0067">ATP-binding</keyword>
<dbReference type="GO" id="GO:0016787">
    <property type="term" value="F:hydrolase activity"/>
    <property type="evidence" value="ECO:0007669"/>
    <property type="project" value="UniProtKB-KW"/>
</dbReference>
<dbReference type="InterPro" id="IPR027417">
    <property type="entry name" value="P-loop_NTPase"/>
</dbReference>
<dbReference type="InterPro" id="IPR006935">
    <property type="entry name" value="Helicase/UvrB_N"/>
</dbReference>
<dbReference type="InterPro" id="IPR001650">
    <property type="entry name" value="Helicase_C-like"/>
</dbReference>